<dbReference type="OrthoDB" id="44283at2"/>
<dbReference type="GO" id="GO:0008782">
    <property type="term" value="F:adenosylhomocysteine nucleosidase activity"/>
    <property type="evidence" value="ECO:0007669"/>
    <property type="project" value="TreeGrafter"/>
</dbReference>
<dbReference type="GO" id="GO:0005829">
    <property type="term" value="C:cytosol"/>
    <property type="evidence" value="ECO:0007669"/>
    <property type="project" value="TreeGrafter"/>
</dbReference>
<organism evidence="2 3">
    <name type="scientific">Nocardioides albertanoniae</name>
    <dbReference type="NCBI Taxonomy" id="1175486"/>
    <lineage>
        <taxon>Bacteria</taxon>
        <taxon>Bacillati</taxon>
        <taxon>Actinomycetota</taxon>
        <taxon>Actinomycetes</taxon>
        <taxon>Propionibacteriales</taxon>
        <taxon>Nocardioidaceae</taxon>
        <taxon>Nocardioides</taxon>
    </lineage>
</organism>
<dbReference type="InterPro" id="IPR035994">
    <property type="entry name" value="Nucleoside_phosphorylase_sf"/>
</dbReference>
<gene>
    <name evidence="2" type="ORF">FB381_2105</name>
</gene>
<reference evidence="2 3" key="1">
    <citation type="submission" date="2019-06" db="EMBL/GenBank/DDBJ databases">
        <title>Sequencing the genomes of 1000 actinobacteria strains.</title>
        <authorList>
            <person name="Klenk H.-P."/>
        </authorList>
    </citation>
    <scope>NUCLEOTIDE SEQUENCE [LARGE SCALE GENOMIC DNA]</scope>
    <source>
        <strain evidence="2 3">DSM 25218</strain>
    </source>
</reference>
<dbReference type="CDD" id="cd09008">
    <property type="entry name" value="MTAN"/>
    <property type="match status" value="1"/>
</dbReference>
<protein>
    <submittedName>
        <fullName evidence="2">Nucleoside phosphorylase</fullName>
    </submittedName>
</protein>
<dbReference type="Gene3D" id="3.40.50.1580">
    <property type="entry name" value="Nucleoside phosphorylase domain"/>
    <property type="match status" value="1"/>
</dbReference>
<accession>A0A543A6W1</accession>
<dbReference type="Pfam" id="PF01048">
    <property type="entry name" value="PNP_UDP_1"/>
    <property type="match status" value="1"/>
</dbReference>
<dbReference type="GO" id="GO:0009116">
    <property type="term" value="P:nucleoside metabolic process"/>
    <property type="evidence" value="ECO:0007669"/>
    <property type="project" value="InterPro"/>
</dbReference>
<evidence type="ECO:0000313" key="3">
    <source>
        <dbReference type="Proteomes" id="UP000320209"/>
    </source>
</evidence>
<dbReference type="RefSeq" id="WP_141780240.1">
    <property type="nucleotide sequence ID" value="NZ_VFOV01000001.1"/>
</dbReference>
<dbReference type="Proteomes" id="UP000320209">
    <property type="component" value="Unassembled WGS sequence"/>
</dbReference>
<evidence type="ECO:0000313" key="2">
    <source>
        <dbReference type="EMBL" id="TQL68216.1"/>
    </source>
</evidence>
<sequence>MSKNLVVLLTAINTEYDAVRRRLAGPTPHLHKHGTRFETGLVRHSTCRVALGLTNVGNESAAVIVERAVSEFDPAAVIFVGVAGALWDSARLGDVVFAKHIYNYQGGTSEDAGLMARPRSWEVSHPIFQLGSELARRDEWADPPPPGEDPPRVHIAPIAAGSVVLNSVTSAHARWLRTRFNDALAVEMEGAGVAQAAHLSGSQVAVIRGISDRADGTKGSANDQNWQPRAAANAAAFATHLAVNIIKDKEQLTMADEDSTRPTYHTQVSPTIHNSTVGNITGFVNNGSSYGAVSPNATSTADLIEELDRFSRLLEQHHVAGDLDDATLTGAQLQLDTARKSAQAGTSESKHTVTTALERLRGLVADIADLAAKVVPLIVMAGGLT</sequence>
<feature type="domain" description="Nucleoside phosphorylase" evidence="1">
    <location>
        <begin position="6"/>
        <end position="241"/>
    </location>
</feature>
<name>A0A543A6W1_9ACTN</name>
<dbReference type="EMBL" id="VFOV01000001">
    <property type="protein sequence ID" value="TQL68216.1"/>
    <property type="molecule type" value="Genomic_DNA"/>
</dbReference>
<proteinExistence type="predicted"/>
<dbReference type="InterPro" id="IPR000845">
    <property type="entry name" value="Nucleoside_phosphorylase_d"/>
</dbReference>
<dbReference type="PANTHER" id="PTHR46832:SF1">
    <property type="entry name" value="5'-METHYLTHIOADENOSINE_S-ADENOSYLHOMOCYSTEINE NUCLEOSIDASE"/>
    <property type="match status" value="1"/>
</dbReference>
<keyword evidence="3" id="KW-1185">Reference proteome</keyword>
<dbReference type="SUPFAM" id="SSF53167">
    <property type="entry name" value="Purine and uridine phosphorylases"/>
    <property type="match status" value="1"/>
</dbReference>
<dbReference type="PANTHER" id="PTHR46832">
    <property type="entry name" value="5'-METHYLTHIOADENOSINE/S-ADENOSYLHOMOCYSTEINE NUCLEOSIDASE"/>
    <property type="match status" value="1"/>
</dbReference>
<comment type="caution">
    <text evidence="2">The sequence shown here is derived from an EMBL/GenBank/DDBJ whole genome shotgun (WGS) entry which is preliminary data.</text>
</comment>
<evidence type="ECO:0000259" key="1">
    <source>
        <dbReference type="Pfam" id="PF01048"/>
    </source>
</evidence>
<dbReference type="GO" id="GO:0008930">
    <property type="term" value="F:methylthioadenosine nucleosidase activity"/>
    <property type="evidence" value="ECO:0007669"/>
    <property type="project" value="TreeGrafter"/>
</dbReference>
<dbReference type="GO" id="GO:0019284">
    <property type="term" value="P:L-methionine salvage from S-adenosylmethionine"/>
    <property type="evidence" value="ECO:0007669"/>
    <property type="project" value="TreeGrafter"/>
</dbReference>
<dbReference type="AlphaFoldDB" id="A0A543A6W1"/>